<name>A0ABS6N6P9_9RHOB</name>
<feature type="binding site" evidence="4">
    <location>
        <position position="335"/>
    </location>
    <ligand>
        <name>S-adenosyl-L-methionine</name>
        <dbReference type="ChEBI" id="CHEBI:59789"/>
    </ligand>
</feature>
<accession>A0ABS6N6P9</accession>
<dbReference type="Pfam" id="PF05958">
    <property type="entry name" value="tRNA_U5-meth_tr"/>
    <property type="match status" value="1"/>
</dbReference>
<comment type="similarity">
    <text evidence="4">Belongs to the class I-like SAM-binding methyltransferase superfamily. RNA M5U methyltransferase family.</text>
</comment>
<feature type="binding site" evidence="4">
    <location>
        <position position="267"/>
    </location>
    <ligand>
        <name>S-adenosyl-L-methionine</name>
        <dbReference type="ChEBI" id="CHEBI:59789"/>
    </ligand>
</feature>
<evidence type="ECO:0000256" key="1">
    <source>
        <dbReference type="ARBA" id="ARBA00022603"/>
    </source>
</evidence>
<keyword evidence="2 4" id="KW-0808">Transferase</keyword>
<dbReference type="RefSeq" id="WP_217777266.1">
    <property type="nucleotide sequence ID" value="NZ_JAHRWL010000001.1"/>
</dbReference>
<comment type="caution">
    <text evidence="5">The sequence shown here is derived from an EMBL/GenBank/DDBJ whole genome shotgun (WGS) entry which is preliminary data.</text>
</comment>
<keyword evidence="3 4" id="KW-0949">S-adenosyl-L-methionine</keyword>
<protein>
    <submittedName>
        <fullName evidence="5">Class I SAM-dependent RNA methyltransferase</fullName>
    </submittedName>
</protein>
<dbReference type="GO" id="GO:0032259">
    <property type="term" value="P:methylation"/>
    <property type="evidence" value="ECO:0007669"/>
    <property type="project" value="UniProtKB-KW"/>
</dbReference>
<dbReference type="PANTHER" id="PTHR11061">
    <property type="entry name" value="RNA M5U METHYLTRANSFERASE"/>
    <property type="match status" value="1"/>
</dbReference>
<feature type="binding site" evidence="4">
    <location>
        <position position="287"/>
    </location>
    <ligand>
        <name>S-adenosyl-L-methionine</name>
        <dbReference type="ChEBI" id="CHEBI:59789"/>
    </ligand>
</feature>
<proteinExistence type="inferred from homology"/>
<evidence type="ECO:0000256" key="3">
    <source>
        <dbReference type="ARBA" id="ARBA00022691"/>
    </source>
</evidence>
<reference evidence="5" key="1">
    <citation type="submission" date="2021-06" db="EMBL/GenBank/DDBJ databases">
        <title>Thalassococcus sp. CAU 1522 isolated from sea sand, Republic of Korea.</title>
        <authorList>
            <person name="Kim W."/>
        </authorList>
    </citation>
    <scope>NUCLEOTIDE SEQUENCE</scope>
    <source>
        <strain evidence="5">CAU 1522</strain>
    </source>
</reference>
<feature type="binding site" evidence="4">
    <location>
        <position position="240"/>
    </location>
    <ligand>
        <name>S-adenosyl-L-methionine</name>
        <dbReference type="ChEBI" id="CHEBI:59789"/>
    </ligand>
</feature>
<evidence type="ECO:0000256" key="4">
    <source>
        <dbReference type="PROSITE-ProRule" id="PRU01024"/>
    </source>
</evidence>
<evidence type="ECO:0000256" key="2">
    <source>
        <dbReference type="ARBA" id="ARBA00022679"/>
    </source>
</evidence>
<evidence type="ECO:0000313" key="6">
    <source>
        <dbReference type="Proteomes" id="UP001166293"/>
    </source>
</evidence>
<dbReference type="PROSITE" id="PS51687">
    <property type="entry name" value="SAM_MT_RNA_M5U"/>
    <property type="match status" value="1"/>
</dbReference>
<dbReference type="PANTHER" id="PTHR11061:SF49">
    <property type="entry name" value="23S RRNA (URACIL(1939)-C(5))-METHYLTRANSFERASE RLMD"/>
    <property type="match status" value="1"/>
</dbReference>
<dbReference type="GO" id="GO:0008168">
    <property type="term" value="F:methyltransferase activity"/>
    <property type="evidence" value="ECO:0007669"/>
    <property type="project" value="UniProtKB-KW"/>
</dbReference>
<sequence>MNTFVIERLGHQGDGIAQGPVYVPGALPGEVVSGVPDGQILGTYRIETPSPDRVSPPCRHARSCGGCQLQHAADSFVEAWKQDVVGRALIAQGVQVDFRPCFTAEPQSRRRASFAARRTKKGALVGFHQKASDIVVAVPDCLLITPALRKALPMVERLAVLGASRKHALSVQITDTAGGLDVAVSGGKPMDAALQSALADLARDHDLARLFWDGEGLTRRPPHVDFGGITVVPPPGAFLQATADGEATLRNDVLEIVDGARHVVDLFAGCGTFALPVARSSAVHAVEGDKAMLVALDAGWRQGTGLRKVTHQARDLFRNPLLPDELARFDAAIIDPPRAGAEAQTAALARARIPRIAFVSCNPVSFARDAATLTKAGYRLNWVRVVDQFRWSTHVELVAAFQLED</sequence>
<evidence type="ECO:0000313" key="5">
    <source>
        <dbReference type="EMBL" id="MBV2359458.1"/>
    </source>
</evidence>
<dbReference type="Proteomes" id="UP001166293">
    <property type="component" value="Unassembled WGS sequence"/>
</dbReference>
<organism evidence="5 6">
    <name type="scientific">Thalassococcus arenae</name>
    <dbReference type="NCBI Taxonomy" id="2851652"/>
    <lineage>
        <taxon>Bacteria</taxon>
        <taxon>Pseudomonadati</taxon>
        <taxon>Pseudomonadota</taxon>
        <taxon>Alphaproteobacteria</taxon>
        <taxon>Rhodobacterales</taxon>
        <taxon>Roseobacteraceae</taxon>
        <taxon>Thalassococcus</taxon>
    </lineage>
</organism>
<feature type="active site" description="Nucleophile" evidence="4">
    <location>
        <position position="361"/>
    </location>
</feature>
<dbReference type="CDD" id="cd02440">
    <property type="entry name" value="AdoMet_MTases"/>
    <property type="match status" value="1"/>
</dbReference>
<gene>
    <name evidence="5" type="ORF">KUH32_06715</name>
</gene>
<dbReference type="EMBL" id="JAHRWL010000001">
    <property type="protein sequence ID" value="MBV2359458.1"/>
    <property type="molecule type" value="Genomic_DNA"/>
</dbReference>
<dbReference type="InterPro" id="IPR010280">
    <property type="entry name" value="U5_MeTrfase_fam"/>
</dbReference>
<keyword evidence="1 4" id="KW-0489">Methyltransferase</keyword>
<keyword evidence="6" id="KW-1185">Reference proteome</keyword>